<evidence type="ECO:0000256" key="1">
    <source>
        <dbReference type="SAM" id="Phobius"/>
    </source>
</evidence>
<evidence type="ECO:0000313" key="2">
    <source>
        <dbReference type="EMBL" id="GAA4666751.1"/>
    </source>
</evidence>
<organism evidence="2 3">
    <name type="scientific">Frondihabitans cladoniiphilus</name>
    <dbReference type="NCBI Taxonomy" id="715785"/>
    <lineage>
        <taxon>Bacteria</taxon>
        <taxon>Bacillati</taxon>
        <taxon>Actinomycetota</taxon>
        <taxon>Actinomycetes</taxon>
        <taxon>Micrococcales</taxon>
        <taxon>Microbacteriaceae</taxon>
        <taxon>Frondihabitans</taxon>
    </lineage>
</organism>
<feature type="transmembrane region" description="Helical" evidence="1">
    <location>
        <begin position="63"/>
        <end position="96"/>
    </location>
</feature>
<protein>
    <recommendedName>
        <fullName evidence="4">Major facilitator superfamily (MFS) profile domain-containing protein</fullName>
    </recommendedName>
</protein>
<proteinExistence type="predicted"/>
<evidence type="ECO:0008006" key="4">
    <source>
        <dbReference type="Google" id="ProtNLM"/>
    </source>
</evidence>
<keyword evidence="1" id="KW-0472">Membrane</keyword>
<keyword evidence="1" id="KW-0812">Transmembrane</keyword>
<keyword evidence="1" id="KW-1133">Transmembrane helix</keyword>
<comment type="caution">
    <text evidence="2">The sequence shown here is derived from an EMBL/GenBank/DDBJ whole genome shotgun (WGS) entry which is preliminary data.</text>
</comment>
<dbReference type="EMBL" id="BAABLM010000001">
    <property type="protein sequence ID" value="GAA4666751.1"/>
    <property type="molecule type" value="Genomic_DNA"/>
</dbReference>
<dbReference type="RefSeq" id="WP_345372993.1">
    <property type="nucleotide sequence ID" value="NZ_BAABLM010000001.1"/>
</dbReference>
<reference evidence="3" key="1">
    <citation type="journal article" date="2019" name="Int. J. Syst. Evol. Microbiol.">
        <title>The Global Catalogue of Microorganisms (GCM) 10K type strain sequencing project: providing services to taxonomists for standard genome sequencing and annotation.</title>
        <authorList>
            <consortium name="The Broad Institute Genomics Platform"/>
            <consortium name="The Broad Institute Genome Sequencing Center for Infectious Disease"/>
            <person name="Wu L."/>
            <person name="Ma J."/>
        </authorList>
    </citation>
    <scope>NUCLEOTIDE SEQUENCE [LARGE SCALE GENOMIC DNA]</scope>
    <source>
        <strain evidence="3">JCM 18956</strain>
    </source>
</reference>
<evidence type="ECO:0000313" key="3">
    <source>
        <dbReference type="Proteomes" id="UP001501295"/>
    </source>
</evidence>
<keyword evidence="3" id="KW-1185">Reference proteome</keyword>
<dbReference type="Proteomes" id="UP001501295">
    <property type="component" value="Unassembled WGS sequence"/>
</dbReference>
<gene>
    <name evidence="2" type="ORF">GCM10025780_05740</name>
</gene>
<sequence length="159" mass="15864">MTTFCLAPTPDRGVASPVRLTLTGVLGGLALGGGGMVVVSVVSGAVDVLSDSFGQVSQSIANAIVYSIFAGVLGAIIGVVVGAAVGLISSAVGTLLARAGGRARIGVAAGAFVTAAALSYEPLTLFAPGLGAWLIALPVAAFTAWVMTVDRMPPRRRRR</sequence>
<accession>A0ABP8VLB9</accession>
<feature type="transmembrane region" description="Helical" evidence="1">
    <location>
        <begin position="126"/>
        <end position="149"/>
    </location>
</feature>
<feature type="transmembrane region" description="Helical" evidence="1">
    <location>
        <begin position="20"/>
        <end position="43"/>
    </location>
</feature>
<name>A0ABP8VLB9_9MICO</name>